<dbReference type="RefSeq" id="WP_268916620.1">
    <property type="nucleotide sequence ID" value="NZ_JAPTMY010000004.1"/>
</dbReference>
<organism evidence="1 2">
    <name type="scientific">Actinomyces israelii</name>
    <dbReference type="NCBI Taxonomy" id="1659"/>
    <lineage>
        <taxon>Bacteria</taxon>
        <taxon>Bacillati</taxon>
        <taxon>Actinomycetota</taxon>
        <taxon>Actinomycetes</taxon>
        <taxon>Actinomycetales</taxon>
        <taxon>Actinomycetaceae</taxon>
        <taxon>Actinomyces</taxon>
    </lineage>
</organism>
<proteinExistence type="predicted"/>
<evidence type="ECO:0008006" key="3">
    <source>
        <dbReference type="Google" id="ProtNLM"/>
    </source>
</evidence>
<name>A0ABT4I5B7_9ACTO</name>
<reference evidence="1" key="1">
    <citation type="submission" date="2022-10" db="EMBL/GenBank/DDBJ databases">
        <title>Genome sequence of Actinomyces israelii ATCC 10048.</title>
        <authorList>
            <person name="Watt R.M."/>
            <person name="Tong W.M."/>
        </authorList>
    </citation>
    <scope>NUCLEOTIDE SEQUENCE</scope>
    <source>
        <strain evidence="1">ATCC 10048</strain>
    </source>
</reference>
<sequence>MSTLIRKSLADLKLAHDDMFRRVLQGGLEDLIDAGAAAVRSVTSVQSTRRPTGRL</sequence>
<accession>A0ABT4I5B7</accession>
<comment type="caution">
    <text evidence="1">The sequence shown here is derived from an EMBL/GenBank/DDBJ whole genome shotgun (WGS) entry which is preliminary data.</text>
</comment>
<dbReference type="Proteomes" id="UP001072034">
    <property type="component" value="Unassembled WGS sequence"/>
</dbReference>
<gene>
    <name evidence="1" type="ORF">OHJ16_02550</name>
</gene>
<protein>
    <recommendedName>
        <fullName evidence="3">Transposase</fullName>
    </recommendedName>
</protein>
<evidence type="ECO:0000313" key="1">
    <source>
        <dbReference type="EMBL" id="MCZ0856934.1"/>
    </source>
</evidence>
<dbReference type="EMBL" id="JAPTMY010000004">
    <property type="protein sequence ID" value="MCZ0856934.1"/>
    <property type="molecule type" value="Genomic_DNA"/>
</dbReference>
<keyword evidence="2" id="KW-1185">Reference proteome</keyword>
<evidence type="ECO:0000313" key="2">
    <source>
        <dbReference type="Proteomes" id="UP001072034"/>
    </source>
</evidence>